<gene>
    <name evidence="2" type="ORF">D3272_13560</name>
</gene>
<dbReference type="OrthoDB" id="7595282at2"/>
<organism evidence="2 3">
    <name type="scientific">Lichenibacterium ramalinae</name>
    <dbReference type="NCBI Taxonomy" id="2316527"/>
    <lineage>
        <taxon>Bacteria</taxon>
        <taxon>Pseudomonadati</taxon>
        <taxon>Pseudomonadota</taxon>
        <taxon>Alphaproteobacteria</taxon>
        <taxon>Hyphomicrobiales</taxon>
        <taxon>Lichenihabitantaceae</taxon>
        <taxon>Lichenibacterium</taxon>
    </lineage>
</organism>
<evidence type="ECO:0000313" key="3">
    <source>
        <dbReference type="Proteomes" id="UP000289411"/>
    </source>
</evidence>
<dbReference type="EMBL" id="QYBC01000010">
    <property type="protein sequence ID" value="RYB04457.1"/>
    <property type="molecule type" value="Genomic_DNA"/>
</dbReference>
<name>A0A4Q2RCV9_9HYPH</name>
<keyword evidence="3" id="KW-1185">Reference proteome</keyword>
<dbReference type="InterPro" id="IPR009492">
    <property type="entry name" value="TniQ"/>
</dbReference>
<protein>
    <recommendedName>
        <fullName evidence="1">TniQ domain-containing protein</fullName>
    </recommendedName>
</protein>
<dbReference type="Proteomes" id="UP000289411">
    <property type="component" value="Unassembled WGS sequence"/>
</dbReference>
<comment type="caution">
    <text evidence="2">The sequence shown here is derived from an EMBL/GenBank/DDBJ whole genome shotgun (WGS) entry which is preliminary data.</text>
</comment>
<evidence type="ECO:0000259" key="1">
    <source>
        <dbReference type="Pfam" id="PF06527"/>
    </source>
</evidence>
<evidence type="ECO:0000313" key="2">
    <source>
        <dbReference type="EMBL" id="RYB04457.1"/>
    </source>
</evidence>
<sequence>MSVNKLRIGVDPAPHEPAYGLLARLAVRHECAEIGAFAVLAGADATVAAKPFADLTGLAASLTGEDRPQLLRRSMVRDAVGRTTLLGEVIDHRYNPSLAGNFGRVCPLCLEADRRLRSGPVDCRTHRRCWWDVAALSVCHEHRVVLLSRCPSCDSRLDRTRVQVATCRCGHDLTTASTQAVDPHDTLGDGYLMGRLGVVPRRQHRVLDQVTFGLSADMMLHVGLAACWPAAPPFATEVVALDRARAMSAGMRVLGRGPEAFREVLDAMLAAVPESKRSPTRVYGALQHKLSTAHLTFAWLRDELRAHAERNILRKPATRVFGEVPAAESWTTLGQVAIRCRCAVERLETIGRITGILDLDFPACRSTPVTSKVATEFETIMEESMETADAMKALGLSQPTFNQLVAADLLPRAFPIDGTTIPARYRKSDVESLKQRVTGGEALTSMPPGAVTIRSAVRWCCRPLGDILRVVVEGQVPIVGRLAGKDGVFEAVVSKYAVLAALPRETDPDLVSIPEVRRTLGVSQGTIAVLRSQGLLPRYKGRNEIRVVFGVQAQQLKALDASVIGTMRLASAVSPRTHPTIVHRLLQMANVEPLVPAPEPLFPRADAVAVVRAWTEQVGRSFSI</sequence>
<reference evidence="2 3" key="2">
    <citation type="submission" date="2019-02" db="EMBL/GenBank/DDBJ databases">
        <title>'Lichenibacterium ramalinii' gen. nov. sp. nov., 'Lichenibacterium minor' gen. nov. sp. nov.</title>
        <authorList>
            <person name="Pankratov T."/>
        </authorList>
    </citation>
    <scope>NUCLEOTIDE SEQUENCE [LARGE SCALE GENOMIC DNA]</scope>
    <source>
        <strain evidence="2 3">RmlP001</strain>
    </source>
</reference>
<reference evidence="2 3" key="1">
    <citation type="submission" date="2018-09" db="EMBL/GenBank/DDBJ databases">
        <authorList>
            <person name="Grouzdev D.S."/>
            <person name="Krutkina M.S."/>
        </authorList>
    </citation>
    <scope>NUCLEOTIDE SEQUENCE [LARGE SCALE GENOMIC DNA]</scope>
    <source>
        <strain evidence="2 3">RmlP001</strain>
    </source>
</reference>
<feature type="domain" description="TniQ" evidence="1">
    <location>
        <begin position="8"/>
        <end position="146"/>
    </location>
</feature>
<dbReference type="AlphaFoldDB" id="A0A4Q2RCV9"/>
<proteinExistence type="predicted"/>
<dbReference type="Pfam" id="PF06527">
    <property type="entry name" value="TniQ"/>
    <property type="match status" value="1"/>
</dbReference>
<dbReference type="RefSeq" id="WP_129219729.1">
    <property type="nucleotide sequence ID" value="NZ_QYBC01000010.1"/>
</dbReference>
<accession>A0A4Q2RCV9</accession>